<keyword evidence="2" id="KW-0560">Oxidoreductase</keyword>
<dbReference type="InterPro" id="IPR036250">
    <property type="entry name" value="AcylCo_DH-like_C"/>
</dbReference>
<dbReference type="EMBL" id="CP002801">
    <property type="protein sequence ID" value="AEH09182.1"/>
    <property type="molecule type" value="Genomic_DNA"/>
</dbReference>
<keyword evidence="1" id="KW-0285">Flavoprotein</keyword>
<gene>
    <name evidence="7" type="ordered locus">FsymDg_1733</name>
</gene>
<evidence type="ECO:0000259" key="4">
    <source>
        <dbReference type="Pfam" id="PF02770"/>
    </source>
</evidence>
<name>F8B5L2_9ACTN</name>
<evidence type="ECO:0000259" key="5">
    <source>
        <dbReference type="Pfam" id="PF02771"/>
    </source>
</evidence>
<evidence type="ECO:0000256" key="1">
    <source>
        <dbReference type="ARBA" id="ARBA00022630"/>
    </source>
</evidence>
<dbReference type="STRING" id="656024.FsymDg_1733"/>
<dbReference type="KEGG" id="fsy:FsymDg_1733"/>
<dbReference type="Pfam" id="PF08028">
    <property type="entry name" value="Acyl-CoA_dh_2"/>
    <property type="match status" value="1"/>
</dbReference>
<evidence type="ECO:0000313" key="7">
    <source>
        <dbReference type="EMBL" id="AEH09182.1"/>
    </source>
</evidence>
<dbReference type="InterPro" id="IPR013786">
    <property type="entry name" value="AcylCoA_DH/ox_N"/>
</dbReference>
<feature type="domain" description="Acyl-CoA dehydrogenase C-terminal" evidence="6">
    <location>
        <begin position="283"/>
        <end position="400"/>
    </location>
</feature>
<dbReference type="Gene3D" id="1.10.540.10">
    <property type="entry name" value="Acyl-CoA dehydrogenase/oxidase, N-terminal domain"/>
    <property type="match status" value="1"/>
</dbReference>
<evidence type="ECO:0000256" key="2">
    <source>
        <dbReference type="ARBA" id="ARBA00023002"/>
    </source>
</evidence>
<dbReference type="PANTHER" id="PTHR43831:SF1">
    <property type="entry name" value="ISOBUTYRYL-COA DEHYDROGENASE, MITOCHONDRIAL"/>
    <property type="match status" value="1"/>
</dbReference>
<feature type="region of interest" description="Disordered" evidence="3">
    <location>
        <begin position="1"/>
        <end position="32"/>
    </location>
</feature>
<feature type="compositionally biased region" description="Polar residues" evidence="3">
    <location>
        <begin position="1"/>
        <end position="10"/>
    </location>
</feature>
<proteinExistence type="predicted"/>
<dbReference type="SUPFAM" id="SSF47203">
    <property type="entry name" value="Acyl-CoA dehydrogenase C-terminal domain-like"/>
    <property type="match status" value="1"/>
</dbReference>
<sequence>MSVSSRSQTGPADRSDLSAAGSAAADRPDIDPAAAGRPVAALPVVDVSDDALAQTSARLALTAEEYDRSAEFPWKGVQAVHDAGLLRLGIAPRYGGQGLSATDSVRVLQWLGRGDPSVALITAMTIFQHVLEDIDPWWPEDLYRTVVDDSRRRPVLLNAIRAEPEWGAPARGGLPATKIQRTATGWLLNGHKGFATSSEGLAYHLVWAATEDPDPLLAHAVVPADTPGIEIVRTWDHLGLRASSTHDVIYTDVEIPFENFRGVPLSEQRADPGLGAVGLGVPALYIGVARAAQEFFLRFANERVPTSLGRPIATTERIQTIAGEIEAQLVQAEEIVYGVVRRFDEGDPSASQRFLVAKPLVVRAVVTAVQTAVAAIGNPGLTRHNPLERHLRDVYCARVHPPQEDSALLLAGRQTLTAARC</sequence>
<feature type="compositionally biased region" description="Low complexity" evidence="3">
    <location>
        <begin position="17"/>
        <end position="32"/>
    </location>
</feature>
<dbReference type="PIRSF" id="PIRSF016578">
    <property type="entry name" value="HsaA"/>
    <property type="match status" value="1"/>
</dbReference>
<keyword evidence="8" id="KW-1185">Reference proteome</keyword>
<dbReference type="InterPro" id="IPR009100">
    <property type="entry name" value="AcylCoA_DH/oxidase_NM_dom_sf"/>
</dbReference>
<evidence type="ECO:0000313" key="8">
    <source>
        <dbReference type="Proteomes" id="UP000001549"/>
    </source>
</evidence>
<dbReference type="Gene3D" id="1.20.140.10">
    <property type="entry name" value="Butyryl-CoA Dehydrogenase, subunit A, domain 3"/>
    <property type="match status" value="1"/>
</dbReference>
<organism evidence="7 8">
    <name type="scientific">Candidatus Protofrankia datiscae</name>
    <dbReference type="NCBI Taxonomy" id="2716812"/>
    <lineage>
        <taxon>Bacteria</taxon>
        <taxon>Bacillati</taxon>
        <taxon>Actinomycetota</taxon>
        <taxon>Actinomycetes</taxon>
        <taxon>Frankiales</taxon>
        <taxon>Frankiaceae</taxon>
        <taxon>Protofrankia</taxon>
    </lineage>
</organism>
<dbReference type="Gene3D" id="2.40.110.10">
    <property type="entry name" value="Butyryl-CoA Dehydrogenase, subunit A, domain 2"/>
    <property type="match status" value="1"/>
</dbReference>
<dbReference type="HOGENOM" id="CLU_018204_3_2_11"/>
<feature type="domain" description="Acyl-CoA dehydrogenase/oxidase N-terminal" evidence="5">
    <location>
        <begin position="57"/>
        <end position="124"/>
    </location>
</feature>
<dbReference type="AlphaFoldDB" id="F8B5L2"/>
<dbReference type="SUPFAM" id="SSF56645">
    <property type="entry name" value="Acyl-CoA dehydrogenase NM domain-like"/>
    <property type="match status" value="1"/>
</dbReference>
<dbReference type="InterPro" id="IPR013107">
    <property type="entry name" value="Acyl-CoA_DH_C"/>
</dbReference>
<dbReference type="Pfam" id="PF02770">
    <property type="entry name" value="Acyl-CoA_dh_M"/>
    <property type="match status" value="1"/>
</dbReference>
<dbReference type="InterPro" id="IPR046373">
    <property type="entry name" value="Acyl-CoA_Oxase/DH_mid-dom_sf"/>
</dbReference>
<dbReference type="RefSeq" id="WP_013873135.1">
    <property type="nucleotide sequence ID" value="NC_015656.1"/>
</dbReference>
<accession>F8B5L2</accession>
<evidence type="ECO:0000256" key="3">
    <source>
        <dbReference type="SAM" id="MobiDB-lite"/>
    </source>
</evidence>
<dbReference type="InterPro" id="IPR052547">
    <property type="entry name" value="Mito_Isobutyryl-CoADH"/>
</dbReference>
<dbReference type="InterPro" id="IPR006091">
    <property type="entry name" value="Acyl-CoA_Oxase/DH_mid-dom"/>
</dbReference>
<feature type="domain" description="Acyl-CoA oxidase/dehydrogenase middle" evidence="4">
    <location>
        <begin position="162"/>
        <end position="253"/>
    </location>
</feature>
<reference evidence="7 8" key="1">
    <citation type="submission" date="2011-05" db="EMBL/GenBank/DDBJ databases">
        <title>Complete sequence of chromosome of Frankia symbiont of Datisca glomerata.</title>
        <authorList>
            <consortium name="US DOE Joint Genome Institute"/>
            <person name="Lucas S."/>
            <person name="Han J."/>
            <person name="Lapidus A."/>
            <person name="Cheng J.-F."/>
            <person name="Goodwin L."/>
            <person name="Pitluck S."/>
            <person name="Peters L."/>
            <person name="Mikhailova N."/>
            <person name="Chertkov O."/>
            <person name="Teshima H."/>
            <person name="Han C."/>
            <person name="Tapia R."/>
            <person name="Land M."/>
            <person name="Hauser L."/>
            <person name="Kyrpides N."/>
            <person name="Ivanova N."/>
            <person name="Pagani I."/>
            <person name="Berry A."/>
            <person name="Pawlowski K."/>
            <person name="Persson T."/>
            <person name="Vanden Heuvel B."/>
            <person name="Benson D."/>
            <person name="Woyke T."/>
        </authorList>
    </citation>
    <scope>NUCLEOTIDE SEQUENCE [LARGE SCALE GENOMIC DNA]</scope>
    <source>
        <strain evidence="8">4085684</strain>
    </source>
</reference>
<dbReference type="InterPro" id="IPR037069">
    <property type="entry name" value="AcylCoA_DH/ox_N_sf"/>
</dbReference>
<dbReference type="PANTHER" id="PTHR43831">
    <property type="entry name" value="ISOBUTYRYL-COA DEHYDROGENASE"/>
    <property type="match status" value="1"/>
</dbReference>
<protein>
    <submittedName>
        <fullName evidence="7">Acyl-CoA dehydrogenase type 2 domain protein</fullName>
    </submittedName>
</protein>
<dbReference type="Proteomes" id="UP000001549">
    <property type="component" value="Chromosome"/>
</dbReference>
<evidence type="ECO:0000259" key="6">
    <source>
        <dbReference type="Pfam" id="PF08028"/>
    </source>
</evidence>
<dbReference type="eggNOG" id="COG1960">
    <property type="taxonomic scope" value="Bacteria"/>
</dbReference>
<dbReference type="CDD" id="cd00567">
    <property type="entry name" value="ACAD"/>
    <property type="match status" value="1"/>
</dbReference>
<dbReference type="Pfam" id="PF02771">
    <property type="entry name" value="Acyl-CoA_dh_N"/>
    <property type="match status" value="1"/>
</dbReference>
<dbReference type="GO" id="GO:0016627">
    <property type="term" value="F:oxidoreductase activity, acting on the CH-CH group of donors"/>
    <property type="evidence" value="ECO:0007669"/>
    <property type="project" value="InterPro"/>
</dbReference>
<dbReference type="GO" id="GO:0050660">
    <property type="term" value="F:flavin adenine dinucleotide binding"/>
    <property type="evidence" value="ECO:0007669"/>
    <property type="project" value="InterPro"/>
</dbReference>